<keyword evidence="4" id="KW-1185">Reference proteome</keyword>
<reference evidence="2 4" key="1">
    <citation type="journal article" date="2023" name="Phytobiomes J">
        <title>Deciphering the key players within the bacterial microbiota associated with aerial crown gall tumors on rhododendron: Insights into the gallobiome.</title>
        <authorList>
            <person name="Kuzmanovic N."/>
            <person name="Nesme J."/>
            <person name="Wolf J."/>
            <person name="Neumann-Schaal M."/>
            <person name="Petersen J."/>
            <person name="Fernandez-Gnecco G."/>
            <person name="Sproeer C."/>
            <person name="Bunk B."/>
            <person name="Overmann J."/>
            <person name="Sorensen S.J."/>
            <person name="Idczak E."/>
            <person name="Smalla K."/>
        </authorList>
    </citation>
    <scope>NUCLEOTIDE SEQUENCE</scope>
    <source>
        <strain evidence="2">Rho-11.1</strain>
        <strain evidence="4">rho-14.1</strain>
        <strain evidence="3">Rho-14.1</strain>
    </source>
</reference>
<feature type="compositionally biased region" description="Basic and acidic residues" evidence="1">
    <location>
        <begin position="503"/>
        <end position="519"/>
    </location>
</feature>
<dbReference type="RefSeq" id="WP_234625040.1">
    <property type="nucleotide sequence ID" value="NZ_CP192770.1"/>
</dbReference>
<gene>
    <name evidence="2" type="ORF">RMR22_23255</name>
    <name evidence="3" type="ORF">RMS29_24540</name>
</gene>
<evidence type="ECO:0000313" key="3">
    <source>
        <dbReference type="EMBL" id="MDX8332380.1"/>
    </source>
</evidence>
<dbReference type="EMBL" id="JAVRAF010000014">
    <property type="protein sequence ID" value="MDX8305171.1"/>
    <property type="molecule type" value="Genomic_DNA"/>
</dbReference>
<dbReference type="AlphaFoldDB" id="A0AAW9FPU3"/>
<dbReference type="EMBL" id="JAVRAD010000017">
    <property type="protein sequence ID" value="MDX8332380.1"/>
    <property type="molecule type" value="Genomic_DNA"/>
</dbReference>
<protein>
    <submittedName>
        <fullName evidence="2">Uncharacterized protein</fullName>
    </submittedName>
</protein>
<organism evidence="2">
    <name type="scientific">Agrobacterium rosae</name>
    <dbReference type="NCBI Taxonomy" id="1972867"/>
    <lineage>
        <taxon>Bacteria</taxon>
        <taxon>Pseudomonadati</taxon>
        <taxon>Pseudomonadota</taxon>
        <taxon>Alphaproteobacteria</taxon>
        <taxon>Hyphomicrobiales</taxon>
        <taxon>Rhizobiaceae</taxon>
        <taxon>Rhizobium/Agrobacterium group</taxon>
        <taxon>Agrobacterium</taxon>
    </lineage>
</organism>
<proteinExistence type="predicted"/>
<evidence type="ECO:0000313" key="4">
    <source>
        <dbReference type="Proteomes" id="UP001277561"/>
    </source>
</evidence>
<sequence>MARIMRSSNSDGRLLDAQREHAAQTFLSHHPDIARDLSSRRQDDLYTSIANHISMTGDPGRRQLLTVGLRQEFEKAQSNIIEVTNARPQPAGRFIHDARPDPEKLLAELYENTHRDASSRPLGNVAGHAQERLAATYAALKLVEVARDQGLLPENPTLIATKAMVQDKRTSQEFPAAHRMPGDLAIQNEDGSTTRLTDVFKVDLNKVAIDREVFATTDRVNRLVNVADGWAENAGMKTALALAATEVARGASAGSAMKDIIEPGYADAVKAAYSKVEMNFTVAEQQIVGGAILDARTMQPIRGVIENLKLSSTDQEARAHAKELIRLTLHTYSKETELGEEQQLRIDNLIEGIKDNETKLGAFSENAVDPKRAITEQGFYRQRGLQAYEDLMGPIEKLANEAMAASVKAEKTVNDPHATDGQIRASFAAVDGYKQAIGRSLESMEGKINDQLSSQFRDEGIKVSTADVAAISKSVLDSVKLPPKLQEFERYSRHIDYLKRDYTNERIENGPRAVDEPSKNAEVSVEIDHDPRP</sequence>
<accession>A0AAW9FPU3</accession>
<evidence type="ECO:0000313" key="2">
    <source>
        <dbReference type="EMBL" id="MDX8305171.1"/>
    </source>
</evidence>
<comment type="caution">
    <text evidence="2">The sequence shown here is derived from an EMBL/GenBank/DDBJ whole genome shotgun (WGS) entry which is preliminary data.</text>
</comment>
<feature type="region of interest" description="Disordered" evidence="1">
    <location>
        <begin position="503"/>
        <end position="533"/>
    </location>
</feature>
<name>A0AAW9FPU3_9HYPH</name>
<evidence type="ECO:0000256" key="1">
    <source>
        <dbReference type="SAM" id="MobiDB-lite"/>
    </source>
</evidence>
<dbReference type="Proteomes" id="UP001277561">
    <property type="component" value="Unassembled WGS sequence"/>
</dbReference>